<dbReference type="EMBL" id="BMNC01000005">
    <property type="protein sequence ID" value="GGN00515.1"/>
    <property type="molecule type" value="Genomic_DNA"/>
</dbReference>
<feature type="transmembrane region" description="Helical" evidence="1">
    <location>
        <begin position="229"/>
        <end position="250"/>
    </location>
</feature>
<protein>
    <recommendedName>
        <fullName evidence="4">Acyltransferase family protein</fullName>
    </recommendedName>
</protein>
<keyword evidence="1" id="KW-0812">Transmembrane</keyword>
<keyword evidence="3" id="KW-1185">Reference proteome</keyword>
<feature type="transmembrane region" description="Helical" evidence="1">
    <location>
        <begin position="23"/>
        <end position="43"/>
    </location>
</feature>
<sequence>MTSTEPAVAPIAEARRVPKPAVALLRAVAAVLVLHGFLVGLWTTQHDVRLGYLDAVRHVLNRPLGIGEDFGMFAVMLLLTTGGYLAQLDRAPLRWQLVRGYLPIGVSSVLAAIVAAFGARIWSVPVEPETDVLAAASNVVLIGLVVDEVPLLVPLAWFVLLLLAGAAAAAVINEYRGLAMLVVPLGQIVLSAAVVAVAPDSRLAGVIVFFPLVAVGQLIALAQRASLKTGFVVGFGFLALFVIVMLETLRPEFARWWYPVPAVLTMLLAGLAVVFSGDLAARLASSRVVRWLSDHAIWLALLQGVVGYALLDVLKGPLPIGVALAVAVAGTGATAAACHRLVRRVTA</sequence>
<feature type="transmembrane region" description="Helical" evidence="1">
    <location>
        <begin position="70"/>
        <end position="88"/>
    </location>
</feature>
<dbReference type="RefSeq" id="WP_189156582.1">
    <property type="nucleotide sequence ID" value="NZ_BMNC01000005.1"/>
</dbReference>
<organism evidence="2 3">
    <name type="scientific">Lentzea pudingi</name>
    <dbReference type="NCBI Taxonomy" id="1789439"/>
    <lineage>
        <taxon>Bacteria</taxon>
        <taxon>Bacillati</taxon>
        <taxon>Actinomycetota</taxon>
        <taxon>Actinomycetes</taxon>
        <taxon>Pseudonocardiales</taxon>
        <taxon>Pseudonocardiaceae</taxon>
        <taxon>Lentzea</taxon>
    </lineage>
</organism>
<comment type="caution">
    <text evidence="2">The sequence shown here is derived from an EMBL/GenBank/DDBJ whole genome shotgun (WGS) entry which is preliminary data.</text>
</comment>
<feature type="transmembrane region" description="Helical" evidence="1">
    <location>
        <begin position="178"/>
        <end position="197"/>
    </location>
</feature>
<keyword evidence="1" id="KW-0472">Membrane</keyword>
<evidence type="ECO:0000313" key="2">
    <source>
        <dbReference type="EMBL" id="GGN00515.1"/>
    </source>
</evidence>
<evidence type="ECO:0008006" key="4">
    <source>
        <dbReference type="Google" id="ProtNLM"/>
    </source>
</evidence>
<evidence type="ECO:0000256" key="1">
    <source>
        <dbReference type="SAM" id="Phobius"/>
    </source>
</evidence>
<feature type="transmembrane region" description="Helical" evidence="1">
    <location>
        <begin position="151"/>
        <end position="171"/>
    </location>
</feature>
<feature type="transmembrane region" description="Helical" evidence="1">
    <location>
        <begin position="203"/>
        <end position="222"/>
    </location>
</feature>
<reference evidence="3" key="1">
    <citation type="journal article" date="2019" name="Int. J. Syst. Evol. Microbiol.">
        <title>The Global Catalogue of Microorganisms (GCM) 10K type strain sequencing project: providing services to taxonomists for standard genome sequencing and annotation.</title>
        <authorList>
            <consortium name="The Broad Institute Genomics Platform"/>
            <consortium name="The Broad Institute Genome Sequencing Center for Infectious Disease"/>
            <person name="Wu L."/>
            <person name="Ma J."/>
        </authorList>
    </citation>
    <scope>NUCLEOTIDE SEQUENCE [LARGE SCALE GENOMIC DNA]</scope>
    <source>
        <strain evidence="3">CGMCC 4.7319</strain>
    </source>
</reference>
<keyword evidence="1" id="KW-1133">Transmembrane helix</keyword>
<feature type="transmembrane region" description="Helical" evidence="1">
    <location>
        <begin position="320"/>
        <end position="342"/>
    </location>
</feature>
<gene>
    <name evidence="2" type="ORF">GCM10011609_43650</name>
</gene>
<name>A0ABQ2I6W3_9PSEU</name>
<evidence type="ECO:0000313" key="3">
    <source>
        <dbReference type="Proteomes" id="UP000597656"/>
    </source>
</evidence>
<feature type="transmembrane region" description="Helical" evidence="1">
    <location>
        <begin position="100"/>
        <end position="122"/>
    </location>
</feature>
<feature type="transmembrane region" description="Helical" evidence="1">
    <location>
        <begin position="296"/>
        <end position="314"/>
    </location>
</feature>
<dbReference type="Proteomes" id="UP000597656">
    <property type="component" value="Unassembled WGS sequence"/>
</dbReference>
<feature type="transmembrane region" description="Helical" evidence="1">
    <location>
        <begin position="256"/>
        <end position="275"/>
    </location>
</feature>
<proteinExistence type="predicted"/>
<accession>A0ABQ2I6W3</accession>